<name>A0A9D3U7L3_9ROSI</name>
<reference evidence="1 2" key="1">
    <citation type="journal article" date="2021" name="Plant Biotechnol. J.">
        <title>Multi-omics assisted identification of the key and species-specific regulatory components of drought-tolerant mechanisms in Gossypium stocksii.</title>
        <authorList>
            <person name="Yu D."/>
            <person name="Ke L."/>
            <person name="Zhang D."/>
            <person name="Wu Y."/>
            <person name="Sun Y."/>
            <person name="Mei J."/>
            <person name="Sun J."/>
            <person name="Sun Y."/>
        </authorList>
    </citation>
    <scope>NUCLEOTIDE SEQUENCE [LARGE SCALE GENOMIC DNA]</scope>
    <source>
        <strain evidence="2">cv. E1</strain>
        <tissue evidence="1">Leaf</tissue>
    </source>
</reference>
<dbReference type="EMBL" id="JAIQCV010000013">
    <property type="protein sequence ID" value="KAH1031366.1"/>
    <property type="molecule type" value="Genomic_DNA"/>
</dbReference>
<keyword evidence="2" id="KW-1185">Reference proteome</keyword>
<proteinExistence type="predicted"/>
<organism evidence="1 2">
    <name type="scientific">Gossypium stocksii</name>
    <dbReference type="NCBI Taxonomy" id="47602"/>
    <lineage>
        <taxon>Eukaryota</taxon>
        <taxon>Viridiplantae</taxon>
        <taxon>Streptophyta</taxon>
        <taxon>Embryophyta</taxon>
        <taxon>Tracheophyta</taxon>
        <taxon>Spermatophyta</taxon>
        <taxon>Magnoliopsida</taxon>
        <taxon>eudicotyledons</taxon>
        <taxon>Gunneridae</taxon>
        <taxon>Pentapetalae</taxon>
        <taxon>rosids</taxon>
        <taxon>malvids</taxon>
        <taxon>Malvales</taxon>
        <taxon>Malvaceae</taxon>
        <taxon>Malvoideae</taxon>
        <taxon>Gossypium</taxon>
    </lineage>
</organism>
<evidence type="ECO:0000313" key="2">
    <source>
        <dbReference type="Proteomes" id="UP000828251"/>
    </source>
</evidence>
<gene>
    <name evidence="1" type="ORF">J1N35_043540</name>
</gene>
<protein>
    <recommendedName>
        <fullName evidence="3">Reverse transcriptase</fullName>
    </recommendedName>
</protein>
<evidence type="ECO:0008006" key="3">
    <source>
        <dbReference type="Google" id="ProtNLM"/>
    </source>
</evidence>
<accession>A0A9D3U7L3</accession>
<sequence>MGFTKSFMSLIMRCVRMAKYLVCLNGVRDERCSPMRGLCQGLSSLIRLAAREGSIKGAKVCGRGPSITHLLFANEYATIKGANNEQVVNILGVQTFRNLEKYLGLPNMVRKDKKRPFQILKDRMMSKVRGWSTRFLSIGGKEGTYRYIPGEAFGRHKEFLTKDGLASWIENSNTNLE</sequence>
<comment type="caution">
    <text evidence="1">The sequence shown here is derived from an EMBL/GenBank/DDBJ whole genome shotgun (WGS) entry which is preliminary data.</text>
</comment>
<dbReference type="AlphaFoldDB" id="A0A9D3U7L3"/>
<dbReference type="OrthoDB" id="1936608at2759"/>
<dbReference type="Proteomes" id="UP000828251">
    <property type="component" value="Unassembled WGS sequence"/>
</dbReference>
<evidence type="ECO:0000313" key="1">
    <source>
        <dbReference type="EMBL" id="KAH1031366.1"/>
    </source>
</evidence>